<gene>
    <name evidence="2" type="ORF">QV13_18905</name>
</gene>
<keyword evidence="1" id="KW-1133">Transmembrane helix</keyword>
<protein>
    <submittedName>
        <fullName evidence="2">Uncharacterized protein</fullName>
    </submittedName>
</protein>
<feature type="transmembrane region" description="Helical" evidence="1">
    <location>
        <begin position="76"/>
        <end position="97"/>
    </location>
</feature>
<organism evidence="2 3">
    <name type="scientific">Mesorhizobium hungaricum</name>
    <dbReference type="NCBI Taxonomy" id="1566387"/>
    <lineage>
        <taxon>Bacteria</taxon>
        <taxon>Pseudomonadati</taxon>
        <taxon>Pseudomonadota</taxon>
        <taxon>Alphaproteobacteria</taxon>
        <taxon>Hyphomicrobiales</taxon>
        <taxon>Phyllobacteriaceae</taxon>
        <taxon>Mesorhizobium</taxon>
    </lineage>
</organism>
<dbReference type="Proteomes" id="UP000094412">
    <property type="component" value="Unassembled WGS sequence"/>
</dbReference>
<reference evidence="2 3" key="1">
    <citation type="submission" date="2016-08" db="EMBL/GenBank/DDBJ databases">
        <title>Whole genome sequence of Mesorhizobium sp. strain UASWS1009 isolated from industrial sewage.</title>
        <authorList>
            <person name="Crovadore J."/>
            <person name="Calmin G."/>
            <person name="Chablais R."/>
            <person name="Cochard B."/>
            <person name="Lefort F."/>
        </authorList>
    </citation>
    <scope>NUCLEOTIDE SEQUENCE [LARGE SCALE GENOMIC DNA]</scope>
    <source>
        <strain evidence="2 3">UASWS1009</strain>
    </source>
</reference>
<feature type="transmembrane region" description="Helical" evidence="1">
    <location>
        <begin position="139"/>
        <end position="156"/>
    </location>
</feature>
<accession>A0A1C2DIC6</accession>
<dbReference type="OrthoDB" id="8283003at2"/>
<name>A0A1C2DIC6_9HYPH</name>
<evidence type="ECO:0000256" key="1">
    <source>
        <dbReference type="SAM" id="Phobius"/>
    </source>
</evidence>
<dbReference type="STRING" id="1566387.QV13_18905"/>
<dbReference type="EMBL" id="MDEO01000035">
    <property type="protein sequence ID" value="OCX14529.1"/>
    <property type="molecule type" value="Genomic_DNA"/>
</dbReference>
<keyword evidence="1" id="KW-0812">Transmembrane</keyword>
<proteinExistence type="predicted"/>
<sequence length="160" mass="17279">MRLRLALPAPRIALFGALAWATAMAVSAGTNLFLQGWESSAAVVAIMSLFAIGGALAFPTGLFVARFVSLGRPGSVVFAAGFVSLFAATVLVTGGLYAMQYRSYYAEWHGPPLSLRWLFQFAFTSAGALYQFAVLGIRLYFPVGFVALFAAALWFVRQRH</sequence>
<dbReference type="AlphaFoldDB" id="A0A1C2DIC6"/>
<evidence type="ECO:0000313" key="2">
    <source>
        <dbReference type="EMBL" id="OCX14529.1"/>
    </source>
</evidence>
<keyword evidence="1" id="KW-0472">Membrane</keyword>
<evidence type="ECO:0000313" key="3">
    <source>
        <dbReference type="Proteomes" id="UP000094412"/>
    </source>
</evidence>
<feature type="transmembrane region" description="Helical" evidence="1">
    <location>
        <begin position="41"/>
        <end position="64"/>
    </location>
</feature>
<comment type="caution">
    <text evidence="2">The sequence shown here is derived from an EMBL/GenBank/DDBJ whole genome shotgun (WGS) entry which is preliminary data.</text>
</comment>
<keyword evidence="3" id="KW-1185">Reference proteome</keyword>